<evidence type="ECO:0000256" key="3">
    <source>
        <dbReference type="SAM" id="SignalP"/>
    </source>
</evidence>
<evidence type="ECO:0008006" key="5">
    <source>
        <dbReference type="Google" id="ProtNLM"/>
    </source>
</evidence>
<dbReference type="AlphaFoldDB" id="A0A7S1QSI5"/>
<feature type="compositionally biased region" description="Polar residues" evidence="1">
    <location>
        <begin position="352"/>
        <end position="361"/>
    </location>
</feature>
<keyword evidence="3" id="KW-0732">Signal</keyword>
<feature type="signal peptide" evidence="3">
    <location>
        <begin position="1"/>
        <end position="18"/>
    </location>
</feature>
<feature type="region of interest" description="Disordered" evidence="1">
    <location>
        <begin position="333"/>
        <end position="361"/>
    </location>
</feature>
<keyword evidence="2" id="KW-0812">Transmembrane</keyword>
<reference evidence="4" key="1">
    <citation type="submission" date="2021-01" db="EMBL/GenBank/DDBJ databases">
        <authorList>
            <person name="Corre E."/>
            <person name="Pelletier E."/>
            <person name="Niang G."/>
            <person name="Scheremetjew M."/>
            <person name="Finn R."/>
            <person name="Kale V."/>
            <person name="Holt S."/>
            <person name="Cochrane G."/>
            <person name="Meng A."/>
            <person name="Brown T."/>
            <person name="Cohen L."/>
        </authorList>
    </citation>
    <scope>NUCLEOTIDE SEQUENCE</scope>
    <source>
        <strain evidence="4">OF101</strain>
    </source>
</reference>
<dbReference type="SUPFAM" id="SSF48317">
    <property type="entry name" value="Acid phosphatase/Vanadium-dependent haloperoxidase"/>
    <property type="match status" value="1"/>
</dbReference>
<organism evidence="4">
    <name type="scientific">Alexandrium catenella</name>
    <name type="common">Red tide dinoflagellate</name>
    <name type="synonym">Gonyaulax catenella</name>
    <dbReference type="NCBI Taxonomy" id="2925"/>
    <lineage>
        <taxon>Eukaryota</taxon>
        <taxon>Sar</taxon>
        <taxon>Alveolata</taxon>
        <taxon>Dinophyceae</taxon>
        <taxon>Gonyaulacales</taxon>
        <taxon>Pyrocystaceae</taxon>
        <taxon>Alexandrium</taxon>
    </lineage>
</organism>
<keyword evidence="2" id="KW-0472">Membrane</keyword>
<name>A0A7S1QSI5_ALECA</name>
<evidence type="ECO:0000313" key="4">
    <source>
        <dbReference type="EMBL" id="CAD9146994.1"/>
    </source>
</evidence>
<feature type="transmembrane region" description="Helical" evidence="2">
    <location>
        <begin position="95"/>
        <end position="117"/>
    </location>
</feature>
<dbReference type="InterPro" id="IPR036938">
    <property type="entry name" value="PAP2/HPO_sf"/>
</dbReference>
<gene>
    <name evidence="4" type="ORF">ACAT0790_LOCUS29846</name>
</gene>
<dbReference type="Gene3D" id="1.20.144.10">
    <property type="entry name" value="Phosphatidic acid phosphatase type 2/haloperoxidase"/>
    <property type="match status" value="1"/>
</dbReference>
<sequence length="361" mass="40430">MDWLGCIILVHSFAAVMSRSHHHCYGVWTKEWQEQEGGLPSDLPLDLDEPRYAGLKERVSRNECPFGTSLVGQVTWPSPPQDLWDVVEQRSPMQVAAVIVSYIPYAVALWAIVVFCVARGTRQLFVLLWLALFVIVNEFVIKELFHVPRPGANLEWSVNGKLVGSCLGTCGMPSSHSGLSCGLWLLIFLDASQRVGVPHIGGWRRRAQERRELASGGKGKRQGALVKSEAQECIVFTVRCWVLPWAQANCYSHDEYSAYVFFWTVLLGPVPFSRLILYDHSVKQVLAGMTEGTVLAVVWWRLVRNVQKRYRFPNGMTFLGGWIIHNFEATAPDHAEETSDSSDEERTSSGSPPLSSEAPSD</sequence>
<keyword evidence="2" id="KW-1133">Transmembrane helix</keyword>
<evidence type="ECO:0000256" key="1">
    <source>
        <dbReference type="SAM" id="MobiDB-lite"/>
    </source>
</evidence>
<accession>A0A7S1QSI5</accession>
<evidence type="ECO:0000256" key="2">
    <source>
        <dbReference type="SAM" id="Phobius"/>
    </source>
</evidence>
<feature type="transmembrane region" description="Helical" evidence="2">
    <location>
        <begin position="124"/>
        <end position="142"/>
    </location>
</feature>
<proteinExistence type="predicted"/>
<protein>
    <recommendedName>
        <fullName evidence="5">Dolichyldiphosphatase</fullName>
    </recommendedName>
</protein>
<dbReference type="EMBL" id="HBGE01049407">
    <property type="protein sequence ID" value="CAD9146994.1"/>
    <property type="molecule type" value="Transcribed_RNA"/>
</dbReference>
<feature type="chain" id="PRO_5030676014" description="Dolichyldiphosphatase" evidence="3">
    <location>
        <begin position="19"/>
        <end position="361"/>
    </location>
</feature>